<evidence type="ECO:0000313" key="6">
    <source>
        <dbReference type="EMBL" id="RKP00357.1"/>
    </source>
</evidence>
<reference evidence="7" key="1">
    <citation type="journal article" date="2018" name="Nat. Microbiol.">
        <title>Leveraging single-cell genomics to expand the fungal tree of life.</title>
        <authorList>
            <person name="Ahrendt S.R."/>
            <person name="Quandt C.A."/>
            <person name="Ciobanu D."/>
            <person name="Clum A."/>
            <person name="Salamov A."/>
            <person name="Andreopoulos B."/>
            <person name="Cheng J.F."/>
            <person name="Woyke T."/>
            <person name="Pelin A."/>
            <person name="Henrissat B."/>
            <person name="Reynolds N.K."/>
            <person name="Benny G.L."/>
            <person name="Smith M.E."/>
            <person name="James T.Y."/>
            <person name="Grigoriev I.V."/>
        </authorList>
    </citation>
    <scope>NUCLEOTIDE SEQUENCE [LARGE SCALE GENOMIC DNA]</scope>
    <source>
        <strain evidence="7">ATCC 52028</strain>
    </source>
</reference>
<keyword evidence="3" id="KW-0968">Cytoplasmic vesicle</keyword>
<dbReference type="InterPro" id="IPR052472">
    <property type="entry name" value="MORN3"/>
</dbReference>
<dbReference type="Pfam" id="PF02493">
    <property type="entry name" value="MORN"/>
    <property type="match status" value="6"/>
</dbReference>
<evidence type="ECO:0000256" key="5">
    <source>
        <dbReference type="ARBA" id="ARBA00045851"/>
    </source>
</evidence>
<dbReference type="SMART" id="SM00698">
    <property type="entry name" value="MORN"/>
    <property type="match status" value="6"/>
</dbReference>
<feature type="non-terminal residue" evidence="6">
    <location>
        <position position="223"/>
    </location>
</feature>
<comment type="subcellular location">
    <subcellularLocation>
        <location evidence="1">Cytoplasmic vesicle</location>
        <location evidence="1">Secretory vesicle</location>
        <location evidence="1">Acrosome</location>
    </subcellularLocation>
</comment>
<accession>A0A4P9X5E0</accession>
<dbReference type="InterPro" id="IPR003409">
    <property type="entry name" value="MORN"/>
</dbReference>
<dbReference type="Gene3D" id="2.20.110.10">
    <property type="entry name" value="Histone H3 K4-specific methyltransferase SET7/9 N-terminal domain"/>
    <property type="match status" value="3"/>
</dbReference>
<protein>
    <recommendedName>
        <fullName evidence="4">MORN repeat-containing protein 3</fullName>
    </recommendedName>
</protein>
<sequence>KSGHRATFYAVSGDTYLGSWENDRFHGQGIHRSPRRQEIYEGHFEAGERGGFGTLWQGPFEHNHKVYAGQWRHGKRHGQGTAYYHAPHPEAGGTYTGMWSDGMRTGWGRMTYADGGLYEGEWWQDQRHGDGVHVLPNGNRYDGTWFNDLKEGPGKFYYRDTRRCCEGEWVRDTMTCGVMTDLPPLAGRAPNPHPIPAIGLAHADDVVATEKAAIRERRAEALF</sequence>
<keyword evidence="2" id="KW-0677">Repeat</keyword>
<feature type="non-terminal residue" evidence="6">
    <location>
        <position position="1"/>
    </location>
</feature>
<proteinExistence type="predicted"/>
<dbReference type="GO" id="GO:0031410">
    <property type="term" value="C:cytoplasmic vesicle"/>
    <property type="evidence" value="ECO:0007669"/>
    <property type="project" value="UniProtKB-KW"/>
</dbReference>
<keyword evidence="7" id="KW-1185">Reference proteome</keyword>
<dbReference type="SUPFAM" id="SSF82185">
    <property type="entry name" value="Histone H3 K4-specific methyltransferase SET7/9 N-terminal domain"/>
    <property type="match status" value="2"/>
</dbReference>
<dbReference type="STRING" id="1555241.A0A4P9X5E0"/>
<dbReference type="EMBL" id="ML014221">
    <property type="protein sequence ID" value="RKP00357.1"/>
    <property type="molecule type" value="Genomic_DNA"/>
</dbReference>
<dbReference type="PANTHER" id="PTHR46511:SF1">
    <property type="entry name" value="MORN REPEAT-CONTAINING PROTEIN 3"/>
    <property type="match status" value="1"/>
</dbReference>
<evidence type="ECO:0000256" key="3">
    <source>
        <dbReference type="ARBA" id="ARBA00023329"/>
    </source>
</evidence>
<dbReference type="Proteomes" id="UP000274922">
    <property type="component" value="Unassembled WGS sequence"/>
</dbReference>
<name>A0A4P9X5E0_9FUNG</name>
<gene>
    <name evidence="6" type="ORF">CXG81DRAFT_6195</name>
</gene>
<evidence type="ECO:0000313" key="7">
    <source>
        <dbReference type="Proteomes" id="UP000274922"/>
    </source>
</evidence>
<dbReference type="OrthoDB" id="294378at2759"/>
<organism evidence="6 7">
    <name type="scientific">Caulochytrium protostelioides</name>
    <dbReference type="NCBI Taxonomy" id="1555241"/>
    <lineage>
        <taxon>Eukaryota</taxon>
        <taxon>Fungi</taxon>
        <taxon>Fungi incertae sedis</taxon>
        <taxon>Chytridiomycota</taxon>
        <taxon>Chytridiomycota incertae sedis</taxon>
        <taxon>Chytridiomycetes</taxon>
        <taxon>Caulochytriales</taxon>
        <taxon>Caulochytriaceae</taxon>
        <taxon>Caulochytrium</taxon>
    </lineage>
</organism>
<comment type="function">
    <text evidence="5">Assembles a suppression complex (suppresome) by tethering SIRT1 and MDM2 to regulate composite modifications of p53/TP53. Confers both deacetylation-mediated functional inactivation, by SIRT1, and ubiquitination-dependent degradation, by MDM2, of p53/TP53, promoting a proliferative and cell survival behaviors. May play a role in the regulation of spermatogenesis.</text>
</comment>
<evidence type="ECO:0000256" key="4">
    <source>
        <dbReference type="ARBA" id="ARBA00039854"/>
    </source>
</evidence>
<evidence type="ECO:0000256" key="2">
    <source>
        <dbReference type="ARBA" id="ARBA00022737"/>
    </source>
</evidence>
<dbReference type="PANTHER" id="PTHR46511">
    <property type="entry name" value="MORN REPEAT-CONTAINING PROTEIN 3"/>
    <property type="match status" value="1"/>
</dbReference>
<evidence type="ECO:0000256" key="1">
    <source>
        <dbReference type="ARBA" id="ARBA00004218"/>
    </source>
</evidence>
<dbReference type="AlphaFoldDB" id="A0A4P9X5E0"/>